<dbReference type="AlphaFoldDB" id="A0A382HDT3"/>
<gene>
    <name evidence="1" type="ORF">METZ01_LOCUS237921</name>
</gene>
<proteinExistence type="predicted"/>
<feature type="non-terminal residue" evidence="1">
    <location>
        <position position="49"/>
    </location>
</feature>
<dbReference type="EMBL" id="UINC01060498">
    <property type="protein sequence ID" value="SVB85067.1"/>
    <property type="molecule type" value="Genomic_DNA"/>
</dbReference>
<protein>
    <submittedName>
        <fullName evidence="1">Uncharacterized protein</fullName>
    </submittedName>
</protein>
<accession>A0A382HDT3</accession>
<name>A0A382HDT3_9ZZZZ</name>
<reference evidence="1" key="1">
    <citation type="submission" date="2018-05" db="EMBL/GenBank/DDBJ databases">
        <authorList>
            <person name="Lanie J.A."/>
            <person name="Ng W.-L."/>
            <person name="Kazmierczak K.M."/>
            <person name="Andrzejewski T.M."/>
            <person name="Davidsen T.M."/>
            <person name="Wayne K.J."/>
            <person name="Tettelin H."/>
            <person name="Glass J.I."/>
            <person name="Rusch D."/>
            <person name="Podicherti R."/>
            <person name="Tsui H.-C.T."/>
            <person name="Winkler M.E."/>
        </authorList>
    </citation>
    <scope>NUCLEOTIDE SEQUENCE</scope>
</reference>
<sequence>MNIKLIFIFFTLITLNNAQDKVKSQEKESKFLEITVDNPELQIEIDNLK</sequence>
<organism evidence="1">
    <name type="scientific">marine metagenome</name>
    <dbReference type="NCBI Taxonomy" id="408172"/>
    <lineage>
        <taxon>unclassified sequences</taxon>
        <taxon>metagenomes</taxon>
        <taxon>ecological metagenomes</taxon>
    </lineage>
</organism>
<evidence type="ECO:0000313" key="1">
    <source>
        <dbReference type="EMBL" id="SVB85067.1"/>
    </source>
</evidence>